<evidence type="ECO:0000256" key="3">
    <source>
        <dbReference type="ARBA" id="ARBA00023163"/>
    </source>
</evidence>
<dbReference type="InterPro" id="IPR028082">
    <property type="entry name" value="Peripla_BP_I"/>
</dbReference>
<dbReference type="InterPro" id="IPR000843">
    <property type="entry name" value="HTH_LacI"/>
</dbReference>
<dbReference type="PANTHER" id="PTHR30146:SF109">
    <property type="entry name" value="HTH-TYPE TRANSCRIPTIONAL REGULATOR GALS"/>
    <property type="match status" value="1"/>
</dbReference>
<name>A0ABT4CXY4_9CLOT</name>
<proteinExistence type="predicted"/>
<keyword evidence="2 5" id="KW-0238">DNA-binding</keyword>
<keyword evidence="3" id="KW-0804">Transcription</keyword>
<dbReference type="Gene3D" id="3.40.50.2300">
    <property type="match status" value="2"/>
</dbReference>
<dbReference type="Gene3D" id="1.10.260.40">
    <property type="entry name" value="lambda repressor-like DNA-binding domains"/>
    <property type="match status" value="1"/>
</dbReference>
<dbReference type="SUPFAM" id="SSF47413">
    <property type="entry name" value="lambda repressor-like DNA-binding domains"/>
    <property type="match status" value="1"/>
</dbReference>
<evidence type="ECO:0000259" key="4">
    <source>
        <dbReference type="PROSITE" id="PS50932"/>
    </source>
</evidence>
<dbReference type="CDD" id="cd01392">
    <property type="entry name" value="HTH_LacI"/>
    <property type="match status" value="1"/>
</dbReference>
<dbReference type="PANTHER" id="PTHR30146">
    <property type="entry name" value="LACI-RELATED TRANSCRIPTIONAL REPRESSOR"/>
    <property type="match status" value="1"/>
</dbReference>
<comment type="caution">
    <text evidence="5">The sequence shown here is derived from an EMBL/GenBank/DDBJ whole genome shotgun (WGS) entry which is preliminary data.</text>
</comment>
<dbReference type="Pfam" id="PF13377">
    <property type="entry name" value="Peripla_BP_3"/>
    <property type="match status" value="1"/>
</dbReference>
<accession>A0ABT4CXY4</accession>
<keyword evidence="1" id="KW-0805">Transcription regulation</keyword>
<sequence length="338" mass="38159">MATIKDIAEIAGVNHSTVSRSLNDSPLISEKTKTKIKKIAKELDFEFNFSAQSLNTNKTGTIGIIYPEQTAEVRISLYLTSLLNDIRSSLEKEFIDSIVSFPKNRFTGESNIKKLINRKKVDGLMIVHSDIDAEDWEYIKNSKIPCIFLHYMPKSNIKTEVDFVSTDHFVGGILAASHLIQLGHQKTMCLTGNPKEEEVKQRMSGYTSIFKKNNLLVDPKLILEGDFSFESGYNIIKENVNMIKEVTAIFIQSDLMALGSIKALKELGVKIPQDVAVIGYDDLDIAPYFSPLLTTIRQPREQIAKIGCERLIQLLNGKQTYSYQSKFVQPRLIIRETC</sequence>
<reference evidence="5" key="1">
    <citation type="submission" date="2022-12" db="EMBL/GenBank/DDBJ databases">
        <authorList>
            <person name="Wang J."/>
        </authorList>
    </citation>
    <scope>NUCLEOTIDE SEQUENCE</scope>
    <source>
        <strain evidence="5">HY-45-18</strain>
    </source>
</reference>
<dbReference type="EMBL" id="JAPQER010000001">
    <property type="protein sequence ID" value="MCY6483232.1"/>
    <property type="molecule type" value="Genomic_DNA"/>
</dbReference>
<keyword evidence="6" id="KW-1185">Reference proteome</keyword>
<feature type="domain" description="HTH lacI-type" evidence="4">
    <location>
        <begin position="2"/>
        <end position="56"/>
    </location>
</feature>
<dbReference type="RefSeq" id="WP_268039489.1">
    <property type="nucleotide sequence ID" value="NZ_JAPQER010000001.1"/>
</dbReference>
<dbReference type="PROSITE" id="PS50932">
    <property type="entry name" value="HTH_LACI_2"/>
    <property type="match status" value="1"/>
</dbReference>
<protein>
    <submittedName>
        <fullName evidence="5">LacI family DNA-binding transcriptional regulator</fullName>
    </submittedName>
</protein>
<dbReference type="CDD" id="cd06267">
    <property type="entry name" value="PBP1_LacI_sugar_binding-like"/>
    <property type="match status" value="1"/>
</dbReference>
<evidence type="ECO:0000256" key="2">
    <source>
        <dbReference type="ARBA" id="ARBA00023125"/>
    </source>
</evidence>
<dbReference type="GO" id="GO:0003677">
    <property type="term" value="F:DNA binding"/>
    <property type="evidence" value="ECO:0007669"/>
    <property type="project" value="UniProtKB-KW"/>
</dbReference>
<dbReference type="InterPro" id="IPR010982">
    <property type="entry name" value="Lambda_DNA-bd_dom_sf"/>
</dbReference>
<evidence type="ECO:0000256" key="1">
    <source>
        <dbReference type="ARBA" id="ARBA00023015"/>
    </source>
</evidence>
<organism evidence="5 6">
    <name type="scientific">Clostridium aestuarii</name>
    <dbReference type="NCBI Taxonomy" id="338193"/>
    <lineage>
        <taxon>Bacteria</taxon>
        <taxon>Bacillati</taxon>
        <taxon>Bacillota</taxon>
        <taxon>Clostridia</taxon>
        <taxon>Eubacteriales</taxon>
        <taxon>Clostridiaceae</taxon>
        <taxon>Clostridium</taxon>
    </lineage>
</organism>
<dbReference type="Proteomes" id="UP001078443">
    <property type="component" value="Unassembled WGS sequence"/>
</dbReference>
<gene>
    <name evidence="5" type="ORF">OW763_02535</name>
</gene>
<dbReference type="Pfam" id="PF00356">
    <property type="entry name" value="LacI"/>
    <property type="match status" value="1"/>
</dbReference>
<evidence type="ECO:0000313" key="6">
    <source>
        <dbReference type="Proteomes" id="UP001078443"/>
    </source>
</evidence>
<dbReference type="InterPro" id="IPR046335">
    <property type="entry name" value="LacI/GalR-like_sensor"/>
</dbReference>
<dbReference type="SMART" id="SM00354">
    <property type="entry name" value="HTH_LACI"/>
    <property type="match status" value="1"/>
</dbReference>
<evidence type="ECO:0000313" key="5">
    <source>
        <dbReference type="EMBL" id="MCY6483232.1"/>
    </source>
</evidence>
<dbReference type="SUPFAM" id="SSF53822">
    <property type="entry name" value="Periplasmic binding protein-like I"/>
    <property type="match status" value="1"/>
</dbReference>